<dbReference type="AlphaFoldDB" id="A0A4Y2AV61"/>
<reference evidence="1 2" key="1">
    <citation type="journal article" date="2019" name="Sci. Rep.">
        <title>Orb-weaving spider Araneus ventricosus genome elucidates the spidroin gene catalogue.</title>
        <authorList>
            <person name="Kono N."/>
            <person name="Nakamura H."/>
            <person name="Ohtoshi R."/>
            <person name="Moran D.A.P."/>
            <person name="Shinohara A."/>
            <person name="Yoshida Y."/>
            <person name="Fujiwara M."/>
            <person name="Mori M."/>
            <person name="Tomita M."/>
            <person name="Arakawa K."/>
        </authorList>
    </citation>
    <scope>NUCLEOTIDE SEQUENCE [LARGE SCALE GENOMIC DNA]</scope>
</reference>
<proteinExistence type="predicted"/>
<feature type="non-terminal residue" evidence="1">
    <location>
        <position position="1"/>
    </location>
</feature>
<evidence type="ECO:0000313" key="2">
    <source>
        <dbReference type="Proteomes" id="UP000499080"/>
    </source>
</evidence>
<protein>
    <submittedName>
        <fullName evidence="1">Uncharacterized protein</fullName>
    </submittedName>
</protein>
<organism evidence="1 2">
    <name type="scientific">Araneus ventricosus</name>
    <name type="common">Orbweaver spider</name>
    <name type="synonym">Epeira ventricosa</name>
    <dbReference type="NCBI Taxonomy" id="182803"/>
    <lineage>
        <taxon>Eukaryota</taxon>
        <taxon>Metazoa</taxon>
        <taxon>Ecdysozoa</taxon>
        <taxon>Arthropoda</taxon>
        <taxon>Chelicerata</taxon>
        <taxon>Arachnida</taxon>
        <taxon>Araneae</taxon>
        <taxon>Araneomorphae</taxon>
        <taxon>Entelegynae</taxon>
        <taxon>Araneoidea</taxon>
        <taxon>Araneidae</taxon>
        <taxon>Araneus</taxon>
    </lineage>
</organism>
<comment type="caution">
    <text evidence="1">The sequence shown here is derived from an EMBL/GenBank/DDBJ whole genome shotgun (WGS) entry which is preliminary data.</text>
</comment>
<dbReference type="Proteomes" id="UP000499080">
    <property type="component" value="Unassembled WGS sequence"/>
</dbReference>
<sequence length="55" mass="6306">TIQNIACIYEVVHNDMAACHEYLNKKGDIIANFLLNIEALEEHDDGVYDLPYHCL</sequence>
<accession>A0A4Y2AV61</accession>
<gene>
    <name evidence="1" type="ORF">AVEN_149563_1</name>
</gene>
<dbReference type="EMBL" id="BGPR01157449">
    <property type="protein sequence ID" value="GBL82784.1"/>
    <property type="molecule type" value="Genomic_DNA"/>
</dbReference>
<name>A0A4Y2AV61_ARAVE</name>
<evidence type="ECO:0000313" key="1">
    <source>
        <dbReference type="EMBL" id="GBL82784.1"/>
    </source>
</evidence>
<keyword evidence="2" id="KW-1185">Reference proteome</keyword>